<accession>A0A4Y3VNZ4</accession>
<protein>
    <submittedName>
        <fullName evidence="1">Uncharacterized protein</fullName>
    </submittedName>
</protein>
<dbReference type="Gene3D" id="3.40.190.10">
    <property type="entry name" value="Periplasmic binding protein-like II"/>
    <property type="match status" value="1"/>
</dbReference>
<comment type="caution">
    <text evidence="1">The sequence shown here is derived from an EMBL/GenBank/DDBJ whole genome shotgun (WGS) entry which is preliminary data.</text>
</comment>
<reference evidence="1 2" key="1">
    <citation type="submission" date="2019-06" db="EMBL/GenBank/DDBJ databases">
        <title>Whole genome shotgun sequence of Streptomyces spinoverrucosus NBRC 14228.</title>
        <authorList>
            <person name="Hosoyama A."/>
            <person name="Uohara A."/>
            <person name="Ohji S."/>
            <person name="Ichikawa N."/>
        </authorList>
    </citation>
    <scope>NUCLEOTIDE SEQUENCE [LARGE SCALE GENOMIC DNA]</scope>
    <source>
        <strain evidence="1 2">NBRC 14228</strain>
    </source>
</reference>
<dbReference type="EMBL" id="BJND01000055">
    <property type="protein sequence ID" value="GEC08577.1"/>
    <property type="molecule type" value="Genomic_DNA"/>
</dbReference>
<keyword evidence="2" id="KW-1185">Reference proteome</keyword>
<evidence type="ECO:0000313" key="1">
    <source>
        <dbReference type="EMBL" id="GEC08577.1"/>
    </source>
</evidence>
<gene>
    <name evidence="1" type="ORF">SSP24_62320</name>
</gene>
<name>A0A4Y3VNZ4_9ACTN</name>
<proteinExistence type="predicted"/>
<sequence length="47" mass="5024">MYSPTGLMPAGGPQTVLKVLSAFDPTVKGHTVDVARTYTDAFVKKAR</sequence>
<dbReference type="RefSeq" id="WP_229865231.1">
    <property type="nucleotide sequence ID" value="NZ_BJND01000055.1"/>
</dbReference>
<dbReference type="AlphaFoldDB" id="A0A4Y3VNZ4"/>
<evidence type="ECO:0000313" key="2">
    <source>
        <dbReference type="Proteomes" id="UP000317881"/>
    </source>
</evidence>
<organism evidence="1 2">
    <name type="scientific">Streptomyces spinoverrucosus</name>
    <dbReference type="NCBI Taxonomy" id="284043"/>
    <lineage>
        <taxon>Bacteria</taxon>
        <taxon>Bacillati</taxon>
        <taxon>Actinomycetota</taxon>
        <taxon>Actinomycetes</taxon>
        <taxon>Kitasatosporales</taxon>
        <taxon>Streptomycetaceae</taxon>
        <taxon>Streptomyces</taxon>
    </lineage>
</organism>
<dbReference type="Proteomes" id="UP000317881">
    <property type="component" value="Unassembled WGS sequence"/>
</dbReference>